<evidence type="ECO:0000256" key="2">
    <source>
        <dbReference type="ARBA" id="ARBA00004141"/>
    </source>
</evidence>
<proteinExistence type="inferred from homology"/>
<dbReference type="Proteomes" id="UP001320159">
    <property type="component" value="Unassembled WGS sequence"/>
</dbReference>
<comment type="similarity">
    <text evidence="3">Belongs to the inorganic phosphate transporter (PiT) (TC 2.A.20) family.</text>
</comment>
<evidence type="ECO:0000313" key="11">
    <source>
        <dbReference type="Proteomes" id="UP001320159"/>
    </source>
</evidence>
<gene>
    <name evidence="10" type="ORF">CUJ83_05660</name>
</gene>
<evidence type="ECO:0000256" key="6">
    <source>
        <dbReference type="ARBA" id="ARBA00022692"/>
    </source>
</evidence>
<keyword evidence="7 9" id="KW-1133">Transmembrane helix</keyword>
<name>A0AAP2RD64_9EURY</name>
<feature type="transmembrane region" description="Helical" evidence="9">
    <location>
        <begin position="45"/>
        <end position="64"/>
    </location>
</feature>
<dbReference type="AlphaFoldDB" id="A0AAP2RD64"/>
<reference evidence="10 11" key="1">
    <citation type="submission" date="2017-11" db="EMBL/GenBank/DDBJ databases">
        <title>Isolation and Characterization of Family Methanocellaceae Species from Potential Methane Hydrate Area Offshore Southwestern Taiwan.</title>
        <authorList>
            <person name="Zhang W.-L."/>
            <person name="Chen W.-C."/>
            <person name="Lai M.-C."/>
            <person name="Chen S.-C."/>
        </authorList>
    </citation>
    <scope>NUCLEOTIDE SEQUENCE [LARGE SCALE GENOMIC DNA]</scope>
    <source>
        <strain evidence="10 11">CWC-04</strain>
    </source>
</reference>
<evidence type="ECO:0000256" key="3">
    <source>
        <dbReference type="ARBA" id="ARBA00009916"/>
    </source>
</evidence>
<feature type="transmembrane region" description="Helical" evidence="9">
    <location>
        <begin position="303"/>
        <end position="329"/>
    </location>
</feature>
<dbReference type="GO" id="GO:0016020">
    <property type="term" value="C:membrane"/>
    <property type="evidence" value="ECO:0007669"/>
    <property type="project" value="UniProtKB-SubCell"/>
</dbReference>
<evidence type="ECO:0000313" key="10">
    <source>
        <dbReference type="EMBL" id="MCD1294485.1"/>
    </source>
</evidence>
<dbReference type="EMBL" id="PGCK01000003">
    <property type="protein sequence ID" value="MCD1294485.1"/>
    <property type="molecule type" value="Genomic_DNA"/>
</dbReference>
<sequence>MDPFILMVIAILVALAFDMMNGFHDTANSVATVIYTKALPPQVAISIAALMNMIGPFLLGTAVAKVIATSIIPSEFLTIEMVMAGLMGAILWDLLTWWYGLPVSSSHALIGGLVGSGLAAIGFAGVKWSGLTKVILALLVSPVVGVVLGLVFMLIIGRYVISRMDKQKSNSIFKKIQILSSAAVSLSHGSNDAQKTMGIIAMFVAVTYGHSEPIIETWMIIACALAIGLGTAMGGWRIIRTLGERIGKEELSPSQGFAAETATALTIAVGSHIGAPISTTHVLSSSVVGTVMSGGTGVLNKKVVLNILMAWVLTIPVAAIAAALSYYVLMLVGI</sequence>
<evidence type="ECO:0000256" key="1">
    <source>
        <dbReference type="ARBA" id="ARBA00001981"/>
    </source>
</evidence>
<dbReference type="InterPro" id="IPR001204">
    <property type="entry name" value="Phos_transporter"/>
</dbReference>
<comment type="caution">
    <text evidence="10">The sequence shown here is derived from an EMBL/GenBank/DDBJ whole genome shotgun (WGS) entry which is preliminary data.</text>
</comment>
<protein>
    <submittedName>
        <fullName evidence="10">Inorganic phosphate transporter</fullName>
    </submittedName>
</protein>
<keyword evidence="5" id="KW-0592">Phosphate transport</keyword>
<evidence type="ECO:0000256" key="5">
    <source>
        <dbReference type="ARBA" id="ARBA00022592"/>
    </source>
</evidence>
<evidence type="ECO:0000256" key="9">
    <source>
        <dbReference type="SAM" id="Phobius"/>
    </source>
</evidence>
<feature type="transmembrane region" description="Helical" evidence="9">
    <location>
        <begin position="218"/>
        <end position="239"/>
    </location>
</feature>
<keyword evidence="8 9" id="KW-0472">Membrane</keyword>
<comment type="function">
    <text evidence="1">Potential transporter for phosphate.</text>
</comment>
<accession>A0AAP2RD64</accession>
<dbReference type="GO" id="GO:0005315">
    <property type="term" value="F:phosphate transmembrane transporter activity"/>
    <property type="evidence" value="ECO:0007669"/>
    <property type="project" value="InterPro"/>
</dbReference>
<keyword evidence="4" id="KW-0813">Transport</keyword>
<feature type="transmembrane region" description="Helical" evidence="9">
    <location>
        <begin position="105"/>
        <end position="124"/>
    </location>
</feature>
<dbReference type="RefSeq" id="WP_230741313.1">
    <property type="nucleotide sequence ID" value="NZ_PGCK01000003.1"/>
</dbReference>
<organism evidence="10 11">
    <name type="scientific">Methanooceanicella nereidis</name>
    <dbReference type="NCBI Taxonomy" id="2052831"/>
    <lineage>
        <taxon>Archaea</taxon>
        <taxon>Methanobacteriati</taxon>
        <taxon>Methanobacteriota</taxon>
        <taxon>Stenosarchaea group</taxon>
        <taxon>Methanomicrobia</taxon>
        <taxon>Methanocellales</taxon>
        <taxon>Methanocellaceae</taxon>
        <taxon>Methanooceanicella</taxon>
    </lineage>
</organism>
<feature type="transmembrane region" description="Helical" evidence="9">
    <location>
        <begin position="76"/>
        <end position="99"/>
    </location>
</feature>
<dbReference type="PANTHER" id="PTHR11101">
    <property type="entry name" value="PHOSPHATE TRANSPORTER"/>
    <property type="match status" value="1"/>
</dbReference>
<comment type="subcellular location">
    <subcellularLocation>
        <location evidence="2">Membrane</location>
        <topology evidence="2">Multi-pass membrane protein</topology>
    </subcellularLocation>
</comment>
<dbReference type="PANTHER" id="PTHR11101:SF80">
    <property type="entry name" value="PHOSPHATE TRANSPORTER"/>
    <property type="match status" value="1"/>
</dbReference>
<feature type="transmembrane region" description="Helical" evidence="9">
    <location>
        <begin position="136"/>
        <end position="161"/>
    </location>
</feature>
<keyword evidence="6 9" id="KW-0812">Transmembrane</keyword>
<evidence type="ECO:0000256" key="7">
    <source>
        <dbReference type="ARBA" id="ARBA00022989"/>
    </source>
</evidence>
<keyword evidence="11" id="KW-1185">Reference proteome</keyword>
<evidence type="ECO:0000256" key="8">
    <source>
        <dbReference type="ARBA" id="ARBA00023136"/>
    </source>
</evidence>
<dbReference type="GO" id="GO:0035435">
    <property type="term" value="P:phosphate ion transmembrane transport"/>
    <property type="evidence" value="ECO:0007669"/>
    <property type="project" value="TreeGrafter"/>
</dbReference>
<evidence type="ECO:0000256" key="4">
    <source>
        <dbReference type="ARBA" id="ARBA00022448"/>
    </source>
</evidence>
<dbReference type="Pfam" id="PF01384">
    <property type="entry name" value="PHO4"/>
    <property type="match status" value="1"/>
</dbReference>